<dbReference type="Gene3D" id="3.30.565.10">
    <property type="entry name" value="Histidine kinase-like ATPase, C-terminal domain"/>
    <property type="match status" value="1"/>
</dbReference>
<comment type="similarity">
    <text evidence="1">Belongs to the DNA mismatch repair MutL/HexB family.</text>
</comment>
<dbReference type="InterPro" id="IPR036890">
    <property type="entry name" value="HATPase_C_sf"/>
</dbReference>
<dbReference type="GO" id="GO:0006298">
    <property type="term" value="P:mismatch repair"/>
    <property type="evidence" value="ECO:0007669"/>
    <property type="project" value="InterPro"/>
</dbReference>
<dbReference type="Pfam" id="PF01119">
    <property type="entry name" value="DNA_mis_repair"/>
    <property type="match status" value="1"/>
</dbReference>
<feature type="non-terminal residue" evidence="4">
    <location>
        <position position="1"/>
    </location>
</feature>
<dbReference type="PANTHER" id="PTHR10073">
    <property type="entry name" value="DNA MISMATCH REPAIR PROTEIN MLH, PMS, MUTL"/>
    <property type="match status" value="1"/>
</dbReference>
<dbReference type="InterPro" id="IPR014721">
    <property type="entry name" value="Ribsml_uS5_D2-typ_fold_subgr"/>
</dbReference>
<dbReference type="Proteomes" id="UP000191124">
    <property type="component" value="Unassembled WGS sequence"/>
</dbReference>
<dbReference type="CDD" id="cd00782">
    <property type="entry name" value="MutL_Trans"/>
    <property type="match status" value="1"/>
</dbReference>
<dbReference type="SMART" id="SM01340">
    <property type="entry name" value="DNA_mis_repair"/>
    <property type="match status" value="1"/>
</dbReference>
<feature type="domain" description="DNA mismatch repair protein S5" evidence="3">
    <location>
        <begin position="49"/>
        <end position="114"/>
    </location>
</feature>
<organism evidence="4 5">
    <name type="scientific">Bacillus cereus</name>
    <dbReference type="NCBI Taxonomy" id="1396"/>
    <lineage>
        <taxon>Bacteria</taxon>
        <taxon>Bacillati</taxon>
        <taxon>Bacillota</taxon>
        <taxon>Bacilli</taxon>
        <taxon>Bacillales</taxon>
        <taxon>Bacillaceae</taxon>
        <taxon>Bacillus</taxon>
        <taxon>Bacillus cereus group</taxon>
    </lineage>
</organism>
<dbReference type="SUPFAM" id="SSF54211">
    <property type="entry name" value="Ribosomal protein S5 domain 2-like"/>
    <property type="match status" value="1"/>
</dbReference>
<sequence>MKTIHTELGNITDVVNRLALAHPEVSFRLTHNDRKLLHTNGNGDVRQVLSAIYGINIAKKMIPVEGRSLDFTVRGFIALPEITRASRNYISTMINGRFIKNYPLANPILEGYHT</sequence>
<dbReference type="InterPro" id="IPR020568">
    <property type="entry name" value="Ribosomal_Su5_D2-typ_SF"/>
</dbReference>
<accession>A0A1S9TYY0</accession>
<name>A0A1S9TYY0_BACCE</name>
<dbReference type="EMBL" id="MUAL01000295">
    <property type="protein sequence ID" value="OOR15152.1"/>
    <property type="molecule type" value="Genomic_DNA"/>
</dbReference>
<keyword evidence="2" id="KW-0227">DNA damage</keyword>
<feature type="non-terminal residue" evidence="4">
    <location>
        <position position="114"/>
    </location>
</feature>
<gene>
    <name evidence="4" type="ORF">BW892_30115</name>
</gene>
<dbReference type="AlphaFoldDB" id="A0A1S9TYY0"/>
<dbReference type="GO" id="GO:0140664">
    <property type="term" value="F:ATP-dependent DNA damage sensor activity"/>
    <property type="evidence" value="ECO:0007669"/>
    <property type="project" value="InterPro"/>
</dbReference>
<dbReference type="InterPro" id="IPR013507">
    <property type="entry name" value="DNA_mismatch_S5_2-like"/>
</dbReference>
<dbReference type="InterPro" id="IPR038973">
    <property type="entry name" value="MutL/Mlh/Pms-like"/>
</dbReference>
<dbReference type="GO" id="GO:0032300">
    <property type="term" value="C:mismatch repair complex"/>
    <property type="evidence" value="ECO:0007669"/>
    <property type="project" value="InterPro"/>
</dbReference>
<comment type="caution">
    <text evidence="4">The sequence shown here is derived from an EMBL/GenBank/DDBJ whole genome shotgun (WGS) entry which is preliminary data.</text>
</comment>
<dbReference type="GO" id="GO:0005524">
    <property type="term" value="F:ATP binding"/>
    <property type="evidence" value="ECO:0007669"/>
    <property type="project" value="InterPro"/>
</dbReference>
<dbReference type="GO" id="GO:0030983">
    <property type="term" value="F:mismatched DNA binding"/>
    <property type="evidence" value="ECO:0007669"/>
    <property type="project" value="InterPro"/>
</dbReference>
<dbReference type="GO" id="GO:0016887">
    <property type="term" value="F:ATP hydrolysis activity"/>
    <property type="evidence" value="ECO:0007669"/>
    <property type="project" value="InterPro"/>
</dbReference>
<evidence type="ECO:0000313" key="5">
    <source>
        <dbReference type="Proteomes" id="UP000191124"/>
    </source>
</evidence>
<reference evidence="4 5" key="1">
    <citation type="submission" date="2017-01" db="EMBL/GenBank/DDBJ databases">
        <title>Bacillus cereus isolates.</title>
        <authorList>
            <person name="Beno S.M."/>
        </authorList>
    </citation>
    <scope>NUCLEOTIDE SEQUENCE [LARGE SCALE GENOMIC DNA]</scope>
    <source>
        <strain evidence="4 5">FSL M7-1219</strain>
    </source>
</reference>
<evidence type="ECO:0000256" key="2">
    <source>
        <dbReference type="ARBA" id="ARBA00022763"/>
    </source>
</evidence>
<evidence type="ECO:0000313" key="4">
    <source>
        <dbReference type="EMBL" id="OOR15152.1"/>
    </source>
</evidence>
<dbReference type="PANTHER" id="PTHR10073:SF12">
    <property type="entry name" value="DNA MISMATCH REPAIR PROTEIN MLH1"/>
    <property type="match status" value="1"/>
</dbReference>
<dbReference type="Gene3D" id="3.30.230.10">
    <property type="match status" value="1"/>
</dbReference>
<evidence type="ECO:0000259" key="3">
    <source>
        <dbReference type="SMART" id="SM01340"/>
    </source>
</evidence>
<protein>
    <submittedName>
        <fullName evidence="4">DNA mismatch repair protein MutL</fullName>
    </submittedName>
</protein>
<proteinExistence type="inferred from homology"/>
<evidence type="ECO:0000256" key="1">
    <source>
        <dbReference type="ARBA" id="ARBA00006082"/>
    </source>
</evidence>